<gene>
    <name evidence="2" type="ORF">BD311DRAFT_663506</name>
</gene>
<accession>A0A4Q9MQA4</accession>
<name>A0A4Q9MQA4_9APHY</name>
<dbReference type="OrthoDB" id="2803252at2759"/>
<dbReference type="EMBL" id="ML143422">
    <property type="protein sequence ID" value="TBU28411.1"/>
    <property type="molecule type" value="Genomic_DNA"/>
</dbReference>
<dbReference type="AlphaFoldDB" id="A0A4Q9MQA4"/>
<evidence type="ECO:0000256" key="1">
    <source>
        <dbReference type="SAM" id="MobiDB-lite"/>
    </source>
</evidence>
<sequence length="296" mass="32415">MCFNILILTVRTFRVIKPGGTAPFGFIRTQGLKEPSLCDDMTSSPASSPAGFIPEIAVDNTLGAWLIGLPILARIPERPKASEDMGETSYYYVVTLFWDPVFVFTSPPVWSAQLLPLGGTFVLDEIFKAVSVSEVSSHCDYGAQILLELFEFSWLITAGSIIQMTADVTTTGSLIYVLRHLRTGFNSRTDSKLDLLIAYAFSTVCFTFSMSSPLNSRRALGIMDDEDGSTAFSSSNRQSTARFTNPRLSRSARGITSHPPMELKILQRTPSGVHTDMESSEKPSMSISPDDLVNVA</sequence>
<organism evidence="2">
    <name type="scientific">Dichomitus squalens</name>
    <dbReference type="NCBI Taxonomy" id="114155"/>
    <lineage>
        <taxon>Eukaryota</taxon>
        <taxon>Fungi</taxon>
        <taxon>Dikarya</taxon>
        <taxon>Basidiomycota</taxon>
        <taxon>Agaricomycotina</taxon>
        <taxon>Agaricomycetes</taxon>
        <taxon>Polyporales</taxon>
        <taxon>Polyporaceae</taxon>
        <taxon>Dichomitus</taxon>
    </lineage>
</organism>
<protein>
    <submittedName>
        <fullName evidence="2">Uncharacterized protein</fullName>
    </submittedName>
</protein>
<evidence type="ECO:0000313" key="2">
    <source>
        <dbReference type="EMBL" id="TBU28411.1"/>
    </source>
</evidence>
<proteinExistence type="predicted"/>
<feature type="compositionally biased region" description="Polar residues" evidence="1">
    <location>
        <begin position="230"/>
        <end position="248"/>
    </location>
</feature>
<reference evidence="2" key="1">
    <citation type="submission" date="2019-01" db="EMBL/GenBank/DDBJ databases">
        <title>Draft genome sequences of three monokaryotic isolates of the white-rot basidiomycete fungus Dichomitus squalens.</title>
        <authorList>
            <consortium name="DOE Joint Genome Institute"/>
            <person name="Lopez S.C."/>
            <person name="Andreopoulos B."/>
            <person name="Pangilinan J."/>
            <person name="Lipzen A."/>
            <person name="Riley R."/>
            <person name="Ahrendt S."/>
            <person name="Ng V."/>
            <person name="Barry K."/>
            <person name="Daum C."/>
            <person name="Grigoriev I.V."/>
            <person name="Hilden K.S."/>
            <person name="Makela M.R."/>
            <person name="de Vries R.P."/>
        </authorList>
    </citation>
    <scope>NUCLEOTIDE SEQUENCE [LARGE SCALE GENOMIC DNA]</scope>
    <source>
        <strain evidence="2">OM18370.1</strain>
    </source>
</reference>
<dbReference type="Proteomes" id="UP000292957">
    <property type="component" value="Unassembled WGS sequence"/>
</dbReference>
<feature type="region of interest" description="Disordered" evidence="1">
    <location>
        <begin position="230"/>
        <end position="296"/>
    </location>
</feature>